<dbReference type="AlphaFoldDB" id="A0A9Q0QZW7"/>
<gene>
    <name evidence="1" type="ORF">NE237_008570</name>
</gene>
<dbReference type="Proteomes" id="UP001141806">
    <property type="component" value="Unassembled WGS sequence"/>
</dbReference>
<dbReference type="EMBL" id="JAMYWD010000002">
    <property type="protein sequence ID" value="KAJ4977790.1"/>
    <property type="molecule type" value="Genomic_DNA"/>
</dbReference>
<comment type="caution">
    <text evidence="1">The sequence shown here is derived from an EMBL/GenBank/DDBJ whole genome shotgun (WGS) entry which is preliminary data.</text>
</comment>
<organism evidence="1 2">
    <name type="scientific">Protea cynaroides</name>
    <dbReference type="NCBI Taxonomy" id="273540"/>
    <lineage>
        <taxon>Eukaryota</taxon>
        <taxon>Viridiplantae</taxon>
        <taxon>Streptophyta</taxon>
        <taxon>Embryophyta</taxon>
        <taxon>Tracheophyta</taxon>
        <taxon>Spermatophyta</taxon>
        <taxon>Magnoliopsida</taxon>
        <taxon>Proteales</taxon>
        <taxon>Proteaceae</taxon>
        <taxon>Protea</taxon>
    </lineage>
</organism>
<protein>
    <submittedName>
        <fullName evidence="1">Uncharacterized protein</fullName>
    </submittedName>
</protein>
<reference evidence="1" key="1">
    <citation type="journal article" date="2023" name="Plant J.">
        <title>The genome of the king protea, Protea cynaroides.</title>
        <authorList>
            <person name="Chang J."/>
            <person name="Duong T.A."/>
            <person name="Schoeman C."/>
            <person name="Ma X."/>
            <person name="Roodt D."/>
            <person name="Barker N."/>
            <person name="Li Z."/>
            <person name="Van de Peer Y."/>
            <person name="Mizrachi E."/>
        </authorList>
    </citation>
    <scope>NUCLEOTIDE SEQUENCE</scope>
    <source>
        <tissue evidence="1">Young leaves</tissue>
    </source>
</reference>
<proteinExistence type="predicted"/>
<evidence type="ECO:0000313" key="1">
    <source>
        <dbReference type="EMBL" id="KAJ4977790.1"/>
    </source>
</evidence>
<keyword evidence="2" id="KW-1185">Reference proteome</keyword>
<accession>A0A9Q0QZW7</accession>
<name>A0A9Q0QZW7_9MAGN</name>
<sequence>MKTFSGAFPQIPSERLTLRPCHPALAVGCRPPSIVCRQSSATHRPSSATHRQSFATLIYIYIPLLSLAPVGQSEGNTGTLRQERW</sequence>
<evidence type="ECO:0000313" key="2">
    <source>
        <dbReference type="Proteomes" id="UP001141806"/>
    </source>
</evidence>